<keyword evidence="4" id="KW-1185">Reference proteome</keyword>
<sequence>MENVTVSIGLSPLLSEMCKQNRFFLFPLCNKLAKLNISFKSE</sequence>
<accession>A0A150MRX9</accession>
<name>A0A150MRX9_GEOSE</name>
<dbReference type="EMBL" id="LQYV01000056">
    <property type="protein sequence ID" value="KYD27181.1"/>
    <property type="molecule type" value="Genomic_DNA"/>
</dbReference>
<protein>
    <submittedName>
        <fullName evidence="2">Uncharacterized protein</fullName>
    </submittedName>
</protein>
<organism evidence="2 3">
    <name type="scientific">Geobacillus stearothermophilus</name>
    <name type="common">Bacillus stearothermophilus</name>
    <dbReference type="NCBI Taxonomy" id="1422"/>
    <lineage>
        <taxon>Bacteria</taxon>
        <taxon>Bacillati</taxon>
        <taxon>Bacillota</taxon>
        <taxon>Bacilli</taxon>
        <taxon>Bacillales</taxon>
        <taxon>Anoxybacillaceae</taxon>
        <taxon>Geobacillus</taxon>
    </lineage>
</organism>
<reference evidence="1 4" key="2">
    <citation type="submission" date="2016-03" db="EMBL/GenBank/DDBJ databases">
        <title>Spore heat resistance.</title>
        <authorList>
            <person name="Boekhorst J."/>
            <person name="Berendsen E.M."/>
            <person name="Wells-Bennik M.H."/>
            <person name="Kuipers O.P."/>
        </authorList>
    </citation>
    <scope>NUCLEOTIDE SEQUENCE [LARGE SCALE GENOMIC DNA]</scope>
    <source>
        <strain evidence="1 4">GS8</strain>
    </source>
</reference>
<proteinExistence type="predicted"/>
<dbReference type="AlphaFoldDB" id="A0A150MRX9"/>
<dbReference type="Proteomes" id="UP000075424">
    <property type="component" value="Unassembled WGS sequence"/>
</dbReference>
<evidence type="ECO:0000313" key="2">
    <source>
        <dbReference type="EMBL" id="KYD27181.1"/>
    </source>
</evidence>
<reference evidence="2 3" key="1">
    <citation type="submission" date="2016-01" db="EMBL/GenBank/DDBJ databases">
        <title>Draft Genome Sequences of Seven Thermophilic Sporeformers Isolated from Foods.</title>
        <authorList>
            <person name="Berendsen E.M."/>
            <person name="Wells-Bennik M.H."/>
            <person name="Krawcyk A.O."/>
            <person name="De Jong A."/>
            <person name="Holsappel S."/>
            <person name="Eijlander R.T."/>
            <person name="Kuipers O.P."/>
        </authorList>
    </citation>
    <scope>NUCLEOTIDE SEQUENCE [LARGE SCALE GENOMIC DNA]</scope>
    <source>
        <strain evidence="2 3">B4109</strain>
    </source>
</reference>
<evidence type="ECO:0000313" key="1">
    <source>
        <dbReference type="EMBL" id="KAF6511040.1"/>
    </source>
</evidence>
<evidence type="ECO:0000313" key="3">
    <source>
        <dbReference type="Proteomes" id="UP000075424"/>
    </source>
</evidence>
<dbReference type="EMBL" id="LUCS01000027">
    <property type="protein sequence ID" value="KAF6511040.1"/>
    <property type="molecule type" value="Genomic_DNA"/>
</dbReference>
<evidence type="ECO:0000313" key="4">
    <source>
        <dbReference type="Proteomes" id="UP000773850"/>
    </source>
</evidence>
<comment type="caution">
    <text evidence="2">The sequence shown here is derived from an EMBL/GenBank/DDBJ whole genome shotgun (WGS) entry which is preliminary data.</text>
</comment>
<gene>
    <name evidence="2" type="ORF">B4109_0551</name>
    <name evidence="1" type="ORF">GS8_1711</name>
</gene>
<dbReference type="Proteomes" id="UP000773850">
    <property type="component" value="Unassembled WGS sequence"/>
</dbReference>